<dbReference type="Pfam" id="PF11741">
    <property type="entry name" value="AMIN"/>
    <property type="match status" value="2"/>
</dbReference>
<dbReference type="AlphaFoldDB" id="A0A0C1U294"/>
<evidence type="ECO:0000256" key="6">
    <source>
        <dbReference type="ARBA" id="ARBA00023237"/>
    </source>
</evidence>
<evidence type="ECO:0000256" key="4">
    <source>
        <dbReference type="ARBA" id="ARBA00022927"/>
    </source>
</evidence>
<dbReference type="InterPro" id="IPR013355">
    <property type="entry name" value="Pilus_4_PilQ"/>
</dbReference>
<feature type="region of interest" description="Disordered" evidence="9">
    <location>
        <begin position="312"/>
        <end position="344"/>
    </location>
</feature>
<proteinExistence type="inferred from homology"/>
<feature type="chain" id="PRO_5002139139" evidence="10">
    <location>
        <begin position="25"/>
        <end position="895"/>
    </location>
</feature>
<name>A0A0C1U294_9BACT</name>
<keyword evidence="2 8" id="KW-0813">Transport</keyword>
<dbReference type="PANTHER" id="PTHR30604">
    <property type="entry name" value="PROTEIN TRANSPORT PROTEIN HOFQ"/>
    <property type="match status" value="1"/>
</dbReference>
<evidence type="ECO:0000256" key="7">
    <source>
        <dbReference type="RuleBase" id="RU004003"/>
    </source>
</evidence>
<evidence type="ECO:0000256" key="5">
    <source>
        <dbReference type="ARBA" id="ARBA00023136"/>
    </source>
</evidence>
<dbReference type="InterPro" id="IPR011662">
    <property type="entry name" value="Secretin/TonB_short_N"/>
</dbReference>
<evidence type="ECO:0000256" key="3">
    <source>
        <dbReference type="ARBA" id="ARBA00022729"/>
    </source>
</evidence>
<dbReference type="PRINTS" id="PR00811">
    <property type="entry name" value="BCTERIALGSPD"/>
</dbReference>
<dbReference type="InterPro" id="IPR001775">
    <property type="entry name" value="GspD/PilQ"/>
</dbReference>
<evidence type="ECO:0000313" key="13">
    <source>
        <dbReference type="Proteomes" id="UP000031433"/>
    </source>
</evidence>
<sequence length="895" mass="94595">MRIQTTLSRKLVLMSLLAVFCGCAEVHSSVKGDAMAEQVKGGVLREIKVAETGEGARIVLSADRPLAYTFYKTADPPKAVIDLARTEPGAIASPMEVNSDTIRRIETVRYGEGATAMTRVEVYLTRDTEVNAAIDASDKGMLALAVARPAVAGAPAAAEAAPVAAQAREGVAGSPVTADPVPAVVQAPVAAKPQAPIAPVLSSQTGSPVIKAIESQNGYLLIETTGEIRDFKSFRLAKPDRLVVDIADAKLGVNSKVIPLNALGIGTARIGAYPDKVRIVLDAAGGTLPPFGVTKGAAGLVVAPADRVVEAPRAAAPAQPSASVSQARQPEPVKPAEPSRGSAPAVESIDFKVIDGTSRITVAVTGACANDKPAKTADGFSVTLRNCVLPRKLQRHLDTGAFASVVQKVTPYQVKTKGHSDVKIQVLLRQPASYDVRREGDLLQMNIRNPEGFEPPVADVPASPALQDGKAQAAVRQTPRESDPLAGVAPSGGTKKVYTGRRVTLEFSDADIRKIFQLIAEVSNLNFLVGDDVSGTISLKLVNVPWDQALDVILENKGLGMQRDGNIVQIRPKSKIQTLADEEQALKRARERGMELKTEVFDINFATVGDIVSQFNTVKSERGTISQDARTNRVIVKDIEPALAEMRALLKNLDLPEKQVLIEARIVEATSTFTRDLGVQWGLHYKDGSASILNVNAMDAGFGGIVTPPPASGFPTATSSGGAVGISFGKLTNNFQVDLRLSAAAVAGLVKIVSTPKVVTLNNKAAKISQGQSIPYQTTSAEGTKTEFVEAALTLEVTPHITADGSISMKIKASNNSAGTGSPPPINKKEATTELLVKNSETTVIGGIYVDSDTDENRGVPFLMDIPLLGWLFKSNTKNKTKTELLIFITPKIVS</sequence>
<dbReference type="PANTHER" id="PTHR30604:SF1">
    <property type="entry name" value="DNA UTILIZATION PROTEIN HOFQ"/>
    <property type="match status" value="1"/>
</dbReference>
<dbReference type="InterPro" id="IPR051808">
    <property type="entry name" value="Type_IV_pilus_biogenesis"/>
</dbReference>
<evidence type="ECO:0000256" key="2">
    <source>
        <dbReference type="ARBA" id="ARBA00022448"/>
    </source>
</evidence>
<evidence type="ECO:0000256" key="10">
    <source>
        <dbReference type="SAM" id="SignalP"/>
    </source>
</evidence>
<reference evidence="12 13" key="1">
    <citation type="submission" date="2015-01" db="EMBL/GenBank/DDBJ databases">
        <title>Genome sequence of the anaerobic bacterium Geobacter soli GSS01, a dissimilatory Fe(III) reducer from soil.</title>
        <authorList>
            <person name="Yang G."/>
            <person name="Zhou S."/>
        </authorList>
    </citation>
    <scope>NUCLEOTIDE SEQUENCE [LARGE SCALE GENOMIC DNA]</scope>
    <source>
        <strain evidence="12 13">GSS01</strain>
    </source>
</reference>
<dbReference type="Proteomes" id="UP000031433">
    <property type="component" value="Unassembled WGS sequence"/>
</dbReference>
<dbReference type="SMART" id="SM00965">
    <property type="entry name" value="STN"/>
    <property type="match status" value="1"/>
</dbReference>
<dbReference type="InterPro" id="IPR004846">
    <property type="entry name" value="T2SS/T3SS_dom"/>
</dbReference>
<dbReference type="Gene3D" id="3.30.1370.130">
    <property type="match status" value="1"/>
</dbReference>
<dbReference type="InterPro" id="IPR038591">
    <property type="entry name" value="NolW-like_sf"/>
</dbReference>
<dbReference type="NCBIfam" id="TIGR02515">
    <property type="entry name" value="IV_pilus_PilQ"/>
    <property type="match status" value="1"/>
</dbReference>
<protein>
    <submittedName>
        <fullName evidence="12">Pilus assembly protein PilQ</fullName>
    </submittedName>
</protein>
<evidence type="ECO:0000313" key="12">
    <source>
        <dbReference type="EMBL" id="KIE41940.1"/>
    </source>
</evidence>
<dbReference type="Pfam" id="PF03958">
    <property type="entry name" value="Secretin_N"/>
    <property type="match status" value="1"/>
</dbReference>
<dbReference type="Gene3D" id="3.30.1370.120">
    <property type="match status" value="1"/>
</dbReference>
<feature type="domain" description="Secretin/TonB short N-terminal" evidence="11">
    <location>
        <begin position="525"/>
        <end position="573"/>
    </location>
</feature>
<organism evidence="12 13">
    <name type="scientific">Geobacter soli</name>
    <dbReference type="NCBI Taxonomy" id="1510391"/>
    <lineage>
        <taxon>Bacteria</taxon>
        <taxon>Pseudomonadati</taxon>
        <taxon>Thermodesulfobacteriota</taxon>
        <taxon>Desulfuromonadia</taxon>
        <taxon>Geobacterales</taxon>
        <taxon>Geobacteraceae</taxon>
        <taxon>Geobacter</taxon>
    </lineage>
</organism>
<gene>
    <name evidence="12" type="ORF">SE37_04515</name>
</gene>
<keyword evidence="6" id="KW-0998">Cell outer membrane</keyword>
<accession>A0A0C1U294</accession>
<dbReference type="GO" id="GO:0009279">
    <property type="term" value="C:cell outer membrane"/>
    <property type="evidence" value="ECO:0007669"/>
    <property type="project" value="UniProtKB-SubCell"/>
</dbReference>
<comment type="similarity">
    <text evidence="7">Belongs to the bacterial secretin family.</text>
</comment>
<dbReference type="EMBL" id="JXBL01000001">
    <property type="protein sequence ID" value="KIE41940.1"/>
    <property type="molecule type" value="Genomic_DNA"/>
</dbReference>
<evidence type="ECO:0000256" key="8">
    <source>
        <dbReference type="RuleBase" id="RU004004"/>
    </source>
</evidence>
<dbReference type="Gene3D" id="2.60.40.3500">
    <property type="match status" value="2"/>
</dbReference>
<comment type="caution">
    <text evidence="12">The sequence shown here is derived from an EMBL/GenBank/DDBJ whole genome shotgun (WGS) entry which is preliminary data.</text>
</comment>
<feature type="compositionally biased region" description="Low complexity" evidence="9">
    <location>
        <begin position="312"/>
        <end position="330"/>
    </location>
</feature>
<feature type="signal peptide" evidence="10">
    <location>
        <begin position="1"/>
        <end position="24"/>
    </location>
</feature>
<dbReference type="GO" id="GO:0009306">
    <property type="term" value="P:protein secretion"/>
    <property type="evidence" value="ECO:0007669"/>
    <property type="project" value="InterPro"/>
</dbReference>
<dbReference type="PROSITE" id="PS51257">
    <property type="entry name" value="PROKAR_LIPOPROTEIN"/>
    <property type="match status" value="1"/>
</dbReference>
<dbReference type="RefSeq" id="WP_039644043.1">
    <property type="nucleotide sequence ID" value="NZ_JXBL01000001.1"/>
</dbReference>
<evidence type="ECO:0000256" key="1">
    <source>
        <dbReference type="ARBA" id="ARBA00004370"/>
    </source>
</evidence>
<keyword evidence="4" id="KW-0653">Protein transport</keyword>
<keyword evidence="3 10" id="KW-0732">Signal</keyword>
<keyword evidence="5" id="KW-0472">Membrane</keyword>
<evidence type="ECO:0000259" key="11">
    <source>
        <dbReference type="SMART" id="SM00965"/>
    </source>
</evidence>
<keyword evidence="13" id="KW-1185">Reference proteome</keyword>
<dbReference type="Pfam" id="PF00263">
    <property type="entry name" value="Secretin"/>
    <property type="match status" value="1"/>
</dbReference>
<comment type="subcellular location">
    <subcellularLocation>
        <location evidence="8">Cell outer membrane</location>
    </subcellularLocation>
    <subcellularLocation>
        <location evidence="1">Membrane</location>
    </subcellularLocation>
</comment>
<evidence type="ECO:0000256" key="9">
    <source>
        <dbReference type="SAM" id="MobiDB-lite"/>
    </source>
</evidence>
<dbReference type="Pfam" id="PF07660">
    <property type="entry name" value="STN"/>
    <property type="match status" value="1"/>
</dbReference>
<dbReference type="InterPro" id="IPR021731">
    <property type="entry name" value="AMIN_dom"/>
</dbReference>
<dbReference type="InterPro" id="IPR005644">
    <property type="entry name" value="NolW-like"/>
</dbReference>